<organism evidence="5 8">
    <name type="scientific">Purpureocillium lilacinum</name>
    <name type="common">Paecilomyces lilacinus</name>
    <dbReference type="NCBI Taxonomy" id="33203"/>
    <lineage>
        <taxon>Eukaryota</taxon>
        <taxon>Fungi</taxon>
        <taxon>Dikarya</taxon>
        <taxon>Ascomycota</taxon>
        <taxon>Pezizomycotina</taxon>
        <taxon>Sordariomycetes</taxon>
        <taxon>Hypocreomycetidae</taxon>
        <taxon>Hypocreales</taxon>
        <taxon>Ophiocordycipitaceae</taxon>
        <taxon>Purpureocillium</taxon>
    </lineage>
</organism>
<dbReference type="EMBL" id="LCWV01000012">
    <property type="protein sequence ID" value="PWI69467.1"/>
    <property type="molecule type" value="Genomic_DNA"/>
</dbReference>
<dbReference type="PROSITE" id="PS50181">
    <property type="entry name" value="FBOX"/>
    <property type="match status" value="1"/>
</dbReference>
<dbReference type="InterPro" id="IPR036770">
    <property type="entry name" value="Ankyrin_rpt-contain_sf"/>
</dbReference>
<dbReference type="STRING" id="33203.A0A179FVR2"/>
<evidence type="ECO:0000313" key="8">
    <source>
        <dbReference type="Proteomes" id="UP000078240"/>
    </source>
</evidence>
<protein>
    <submittedName>
        <fullName evidence="5">Ankyrin repeats (3 copies) domain-containing protein</fullName>
    </submittedName>
</protein>
<evidence type="ECO:0000313" key="9">
    <source>
        <dbReference type="Proteomes" id="UP000245956"/>
    </source>
</evidence>
<dbReference type="PROSITE" id="PS50297">
    <property type="entry name" value="ANK_REP_REGION"/>
    <property type="match status" value="2"/>
</dbReference>
<proteinExistence type="predicted"/>
<dbReference type="AlphaFoldDB" id="A0A179FVR2"/>
<comment type="caution">
    <text evidence="5">The sequence shown here is derived from an EMBL/GenBank/DDBJ whole genome shotgun (WGS) entry which is preliminary data.</text>
</comment>
<dbReference type="Gene3D" id="1.25.40.20">
    <property type="entry name" value="Ankyrin repeat-containing domain"/>
    <property type="match status" value="1"/>
</dbReference>
<dbReference type="Proteomes" id="UP000078340">
    <property type="component" value="Unassembled WGS sequence"/>
</dbReference>
<dbReference type="SMART" id="SM00248">
    <property type="entry name" value="ANK"/>
    <property type="match status" value="5"/>
</dbReference>
<evidence type="ECO:0000256" key="1">
    <source>
        <dbReference type="ARBA" id="ARBA00022737"/>
    </source>
</evidence>
<dbReference type="EMBL" id="LSBI01000014">
    <property type="protein sequence ID" value="OAQ76715.1"/>
    <property type="molecule type" value="Genomic_DNA"/>
</dbReference>
<keyword evidence="1" id="KW-0677">Repeat</keyword>
<dbReference type="Proteomes" id="UP000245956">
    <property type="component" value="Unassembled WGS sequence"/>
</dbReference>
<dbReference type="InterPro" id="IPR001810">
    <property type="entry name" value="F-box_dom"/>
</dbReference>
<reference evidence="5 8" key="3">
    <citation type="submission" date="2016-01" db="EMBL/GenBank/DDBJ databases">
        <title>Biosynthesis of antibiotic leucinostatins and their inhibition on Phytophthora in bio-control Purpureocillium lilacinum.</title>
        <authorList>
            <person name="Wang G."/>
            <person name="Liu Z."/>
            <person name="Lin R."/>
            <person name="Li E."/>
            <person name="Mao Z."/>
            <person name="Ling J."/>
            <person name="Yin W."/>
            <person name="Xie B."/>
        </authorList>
    </citation>
    <scope>NUCLEOTIDE SEQUENCE [LARGE SCALE GENOMIC DNA]</scope>
    <source>
        <strain evidence="5">PLBJ-1</strain>
        <strain evidence="6">PLFJ-1</strain>
    </source>
</reference>
<sequence>MALSSLPSELLLQLCTHLQLQELGALTRASSRCYEILNPELYSRGIAAGLVMQMVFLAAERGLANTAELCLCRQPCPPPEAIQFGFEDRPLQRATDLGHVEVVRQLLKWGFGNPNAGSGGTFQTPLKLAIFSGHINMVRVLLEHHSVDCNFEDDYNRYTPLHVAAMRGDGDIVKSLLQRIDIKPDEPDSYRRTPLSYAAERGNTDVVRLLLECSKVDRYSKDKQGMAPLDYAMIEGNTGAVKLLLSAEWNIASSSRGNSLFRRLEATMTAHSFYIYKKTGPIRAAITKFFH</sequence>
<dbReference type="InterPro" id="IPR051637">
    <property type="entry name" value="Ank_repeat_dom-contain_49"/>
</dbReference>
<reference evidence="7" key="1">
    <citation type="submission" date="2015-05" db="EMBL/GenBank/DDBJ databases">
        <authorList>
            <person name="Wang D.B."/>
            <person name="Wang M."/>
        </authorList>
    </citation>
    <scope>NUCLEOTIDE SEQUENCE</scope>
    <source>
        <strain evidence="7">36-1</strain>
    </source>
</reference>
<evidence type="ECO:0000259" key="4">
    <source>
        <dbReference type="PROSITE" id="PS50181"/>
    </source>
</evidence>
<feature type="repeat" description="ANK" evidence="3">
    <location>
        <begin position="190"/>
        <end position="212"/>
    </location>
</feature>
<feature type="repeat" description="ANK" evidence="3">
    <location>
        <begin position="156"/>
        <end position="179"/>
    </location>
</feature>
<dbReference type="Pfam" id="PF12796">
    <property type="entry name" value="Ank_2"/>
    <property type="match status" value="2"/>
</dbReference>
<evidence type="ECO:0000313" key="6">
    <source>
        <dbReference type="EMBL" id="OAQ76715.1"/>
    </source>
</evidence>
<dbReference type="PANTHER" id="PTHR24180">
    <property type="entry name" value="CYCLIN-DEPENDENT KINASE INHIBITOR 2C-RELATED"/>
    <property type="match status" value="1"/>
</dbReference>
<accession>A0A179FVR2</accession>
<name>A0A179FVR2_PURLI</name>
<evidence type="ECO:0000256" key="3">
    <source>
        <dbReference type="PROSITE-ProRule" id="PRU00023"/>
    </source>
</evidence>
<dbReference type="OMA" id="EWNIASS"/>
<gene>
    <name evidence="7" type="ORF">PCL_01114</name>
    <name evidence="5" type="ORF">VFPBJ_10665</name>
    <name evidence="6" type="ORF">VFPFJ_10497</name>
</gene>
<evidence type="ECO:0000313" key="5">
    <source>
        <dbReference type="EMBL" id="OAQ69290.1"/>
    </source>
</evidence>
<feature type="domain" description="F-box" evidence="4">
    <location>
        <begin position="1"/>
        <end position="45"/>
    </location>
</feature>
<evidence type="ECO:0000313" key="7">
    <source>
        <dbReference type="EMBL" id="PWI69467.1"/>
    </source>
</evidence>
<dbReference type="SUPFAM" id="SSF48403">
    <property type="entry name" value="Ankyrin repeat"/>
    <property type="match status" value="1"/>
</dbReference>
<dbReference type="PROSITE" id="PS50088">
    <property type="entry name" value="ANK_REPEAT"/>
    <property type="match status" value="2"/>
</dbReference>
<dbReference type="PANTHER" id="PTHR24180:SF45">
    <property type="entry name" value="POLY [ADP-RIBOSE] POLYMERASE TANKYRASE"/>
    <property type="match status" value="1"/>
</dbReference>
<dbReference type="EMBL" id="LSBH01000011">
    <property type="protein sequence ID" value="OAQ69290.1"/>
    <property type="molecule type" value="Genomic_DNA"/>
</dbReference>
<reference evidence="7 9" key="2">
    <citation type="journal article" date="2016" name="Front. Microbiol.">
        <title>Genome and transcriptome sequences reveal the specific parasitism of the nematophagous Purpureocillium lilacinum 36-1.</title>
        <authorList>
            <person name="Xie J."/>
            <person name="Li S."/>
            <person name="Mo C."/>
            <person name="Xiao X."/>
            <person name="Peng D."/>
            <person name="Wang G."/>
            <person name="Xiao Y."/>
        </authorList>
    </citation>
    <scope>NUCLEOTIDE SEQUENCE [LARGE SCALE GENOMIC DNA]</scope>
    <source>
        <strain evidence="7 9">36-1</strain>
    </source>
</reference>
<dbReference type="Proteomes" id="UP000078240">
    <property type="component" value="Unassembled WGS sequence"/>
</dbReference>
<keyword evidence="2 3" id="KW-0040">ANK repeat</keyword>
<dbReference type="InterPro" id="IPR002110">
    <property type="entry name" value="Ankyrin_rpt"/>
</dbReference>
<evidence type="ECO:0000256" key="2">
    <source>
        <dbReference type="ARBA" id="ARBA00023043"/>
    </source>
</evidence>